<evidence type="ECO:0000313" key="1">
    <source>
        <dbReference type="EMBL" id="KAF3513604.1"/>
    </source>
</evidence>
<accession>A0A8S9P7S0</accession>
<dbReference type="EMBL" id="QGKX02001521">
    <property type="protein sequence ID" value="KAF3513604.1"/>
    <property type="molecule type" value="Genomic_DNA"/>
</dbReference>
<evidence type="ECO:0000313" key="2">
    <source>
        <dbReference type="Proteomes" id="UP000712600"/>
    </source>
</evidence>
<dbReference type="AlphaFoldDB" id="A0A8S9P7S0"/>
<dbReference type="Proteomes" id="UP000712600">
    <property type="component" value="Unassembled WGS sequence"/>
</dbReference>
<sequence>MRAVRSLHSDRARAKLGRYVATELSYLGMSETVATMLPRGAQVKANDDFCNSKSQAHKDRSIFGQKRFKERRFNIVC</sequence>
<comment type="caution">
    <text evidence="1">The sequence shown here is derived from an EMBL/GenBank/DDBJ whole genome shotgun (WGS) entry which is preliminary data.</text>
</comment>
<protein>
    <submittedName>
        <fullName evidence="1">Uncharacterized protein</fullName>
    </submittedName>
</protein>
<proteinExistence type="predicted"/>
<gene>
    <name evidence="1" type="ORF">F2Q69_00004273</name>
</gene>
<organism evidence="1 2">
    <name type="scientific">Brassica cretica</name>
    <name type="common">Mustard</name>
    <dbReference type="NCBI Taxonomy" id="69181"/>
    <lineage>
        <taxon>Eukaryota</taxon>
        <taxon>Viridiplantae</taxon>
        <taxon>Streptophyta</taxon>
        <taxon>Embryophyta</taxon>
        <taxon>Tracheophyta</taxon>
        <taxon>Spermatophyta</taxon>
        <taxon>Magnoliopsida</taxon>
        <taxon>eudicotyledons</taxon>
        <taxon>Gunneridae</taxon>
        <taxon>Pentapetalae</taxon>
        <taxon>rosids</taxon>
        <taxon>malvids</taxon>
        <taxon>Brassicales</taxon>
        <taxon>Brassicaceae</taxon>
        <taxon>Brassiceae</taxon>
        <taxon>Brassica</taxon>
    </lineage>
</organism>
<name>A0A8S9P7S0_BRACR</name>
<reference evidence="1" key="1">
    <citation type="submission" date="2019-12" db="EMBL/GenBank/DDBJ databases">
        <title>Genome sequencing and annotation of Brassica cretica.</title>
        <authorList>
            <person name="Studholme D.J."/>
            <person name="Sarris P."/>
        </authorList>
    </citation>
    <scope>NUCLEOTIDE SEQUENCE</scope>
    <source>
        <strain evidence="1">PFS-109/04</strain>
        <tissue evidence="1">Leaf</tissue>
    </source>
</reference>